<dbReference type="PANTHER" id="PTHR23519">
    <property type="entry name" value="AUTOPHAGY-RELATED PROTEIN 22"/>
    <property type="match status" value="1"/>
</dbReference>
<feature type="transmembrane region" description="Helical" evidence="6">
    <location>
        <begin position="144"/>
        <end position="165"/>
    </location>
</feature>
<feature type="transmembrane region" description="Helical" evidence="6">
    <location>
        <begin position="46"/>
        <end position="66"/>
    </location>
</feature>
<feature type="transmembrane region" description="Helical" evidence="6">
    <location>
        <begin position="362"/>
        <end position="381"/>
    </location>
</feature>
<name>A0A1M6LCG8_REIAG</name>
<protein>
    <submittedName>
        <fullName evidence="8">MFS transporter, UMF1 family</fullName>
    </submittedName>
</protein>
<dbReference type="InterPro" id="IPR020846">
    <property type="entry name" value="MFS_dom"/>
</dbReference>
<evidence type="ECO:0000256" key="4">
    <source>
        <dbReference type="ARBA" id="ARBA00022989"/>
    </source>
</evidence>
<reference evidence="9" key="1">
    <citation type="submission" date="2016-11" db="EMBL/GenBank/DDBJ databases">
        <authorList>
            <person name="Varghese N."/>
            <person name="Submissions S."/>
        </authorList>
    </citation>
    <scope>NUCLEOTIDE SEQUENCE [LARGE SCALE GENOMIC DNA]</scope>
    <source>
        <strain evidence="9">DSM 26134</strain>
    </source>
</reference>
<evidence type="ECO:0000256" key="5">
    <source>
        <dbReference type="ARBA" id="ARBA00023136"/>
    </source>
</evidence>
<dbReference type="PROSITE" id="PS50850">
    <property type="entry name" value="MFS"/>
    <property type="match status" value="1"/>
</dbReference>
<dbReference type="AlphaFoldDB" id="A0A1M6LCG8"/>
<dbReference type="GO" id="GO:0022857">
    <property type="term" value="F:transmembrane transporter activity"/>
    <property type="evidence" value="ECO:0007669"/>
    <property type="project" value="InterPro"/>
</dbReference>
<dbReference type="PANTHER" id="PTHR23519:SF1">
    <property type="entry name" value="AUTOPHAGY-RELATED PROTEIN 22"/>
    <property type="match status" value="1"/>
</dbReference>
<feature type="transmembrane region" description="Helical" evidence="6">
    <location>
        <begin position="7"/>
        <end position="26"/>
    </location>
</feature>
<keyword evidence="5 6" id="KW-0472">Membrane</keyword>
<dbReference type="InterPro" id="IPR050495">
    <property type="entry name" value="ATG22/LtaA_families"/>
</dbReference>
<evidence type="ECO:0000256" key="3">
    <source>
        <dbReference type="ARBA" id="ARBA00022692"/>
    </source>
</evidence>
<dbReference type="Gene3D" id="1.20.1250.20">
    <property type="entry name" value="MFS general substrate transporter like domains"/>
    <property type="match status" value="1"/>
</dbReference>
<dbReference type="Pfam" id="PF11700">
    <property type="entry name" value="ATG22"/>
    <property type="match status" value="1"/>
</dbReference>
<evidence type="ECO:0000256" key="1">
    <source>
        <dbReference type="ARBA" id="ARBA00004127"/>
    </source>
</evidence>
<feature type="transmembrane region" description="Helical" evidence="6">
    <location>
        <begin position="235"/>
        <end position="257"/>
    </location>
</feature>
<dbReference type="InterPro" id="IPR024671">
    <property type="entry name" value="Atg22-like"/>
</dbReference>
<keyword evidence="9" id="KW-1185">Reference proteome</keyword>
<feature type="domain" description="Major facilitator superfamily (MFS) profile" evidence="7">
    <location>
        <begin position="1"/>
        <end position="417"/>
    </location>
</feature>
<gene>
    <name evidence="8" type="ORF">SAMN04488028_101909</name>
</gene>
<feature type="transmembrane region" description="Helical" evidence="6">
    <location>
        <begin position="297"/>
        <end position="317"/>
    </location>
</feature>
<feature type="transmembrane region" description="Helical" evidence="6">
    <location>
        <begin position="177"/>
        <end position="197"/>
    </location>
</feature>
<evidence type="ECO:0000313" key="8">
    <source>
        <dbReference type="EMBL" id="SHJ68862.1"/>
    </source>
</evidence>
<evidence type="ECO:0000313" key="9">
    <source>
        <dbReference type="Proteomes" id="UP000184474"/>
    </source>
</evidence>
<dbReference type="InterPro" id="IPR036259">
    <property type="entry name" value="MFS_trans_sf"/>
</dbReference>
<dbReference type="SUPFAM" id="SSF103473">
    <property type="entry name" value="MFS general substrate transporter"/>
    <property type="match status" value="1"/>
</dbReference>
<feature type="transmembrane region" description="Helical" evidence="6">
    <location>
        <begin position="78"/>
        <end position="98"/>
    </location>
</feature>
<dbReference type="GO" id="GO:0012505">
    <property type="term" value="C:endomembrane system"/>
    <property type="evidence" value="ECO:0007669"/>
    <property type="project" value="UniProtKB-SubCell"/>
</dbReference>
<feature type="transmembrane region" description="Helical" evidence="6">
    <location>
        <begin position="323"/>
        <end position="341"/>
    </location>
</feature>
<feature type="transmembrane region" description="Helical" evidence="6">
    <location>
        <begin position="269"/>
        <end position="290"/>
    </location>
</feature>
<dbReference type="Proteomes" id="UP000184474">
    <property type="component" value="Unassembled WGS sequence"/>
</dbReference>
<feature type="transmembrane region" description="Helical" evidence="6">
    <location>
        <begin position="393"/>
        <end position="412"/>
    </location>
</feature>
<organism evidence="8 9">
    <name type="scientific">Reichenbachiella agariperforans</name>
    <dbReference type="NCBI Taxonomy" id="156994"/>
    <lineage>
        <taxon>Bacteria</taxon>
        <taxon>Pseudomonadati</taxon>
        <taxon>Bacteroidota</taxon>
        <taxon>Cytophagia</taxon>
        <taxon>Cytophagales</taxon>
        <taxon>Reichenbachiellaceae</taxon>
        <taxon>Reichenbachiella</taxon>
    </lineage>
</organism>
<evidence type="ECO:0000256" key="6">
    <source>
        <dbReference type="SAM" id="Phobius"/>
    </source>
</evidence>
<proteinExistence type="predicted"/>
<comment type="subcellular location">
    <subcellularLocation>
        <location evidence="1">Endomembrane system</location>
        <topology evidence="1">Multi-pass membrane protein</topology>
    </subcellularLocation>
</comment>
<dbReference type="STRING" id="156994.SAMN04488028_101909"/>
<feature type="transmembrane region" description="Helical" evidence="6">
    <location>
        <begin position="104"/>
        <end position="123"/>
    </location>
</feature>
<evidence type="ECO:0000259" key="7">
    <source>
        <dbReference type="PROSITE" id="PS50850"/>
    </source>
</evidence>
<sequence length="421" mass="47275">MYDWANSSYLLVITSTIFPIYFNSITRSVFGGEQVMFFGHQMTNTVLYSYSVSAAFLIVAIISPLLSGIADSGGRRLMFLKIFTAIGSIATFSLYWFRGYNVEYGIIMSVLAGVGYSGSLVFYNAFLPEITTKDKYDKLSARGYAYGYIGSVILLVISFGIIMSYESFGFVEKSSAVRVSFLMVGVWWMVFAQYSFYHLPSDDKSAKNEQSWFKRGNQEIMKVYRWVKDMPSIKMYLIAFFFYSTGVQAVMHLAASFGEKELRLEANKLIITIVIIQIVAILGAYVFAAVSKRFNNGISILIMLVIWVGVCLFAYQTQTALEFYGLAFVVGLVMGGIQSISRSTFSKLIPENSIDNTSFFSFYDVVEKLSIVFGTFSFGFVEYLTGSMRNSTLVLVFYFVIGIALLSFSGFLKKKIYTGTV</sequence>
<keyword evidence="3 6" id="KW-0812">Transmembrane</keyword>
<dbReference type="EMBL" id="FRAA01000001">
    <property type="protein sequence ID" value="SHJ68862.1"/>
    <property type="molecule type" value="Genomic_DNA"/>
</dbReference>
<accession>A0A1M6LCG8</accession>
<keyword evidence="2" id="KW-0813">Transport</keyword>
<evidence type="ECO:0000256" key="2">
    <source>
        <dbReference type="ARBA" id="ARBA00022448"/>
    </source>
</evidence>
<keyword evidence="4 6" id="KW-1133">Transmembrane helix</keyword>